<dbReference type="RefSeq" id="WP_209682858.1">
    <property type="nucleotide sequence ID" value="NZ_JAGIOI010000001.1"/>
</dbReference>
<keyword evidence="4" id="KW-1185">Reference proteome</keyword>
<evidence type="ECO:0000313" key="3">
    <source>
        <dbReference type="EMBL" id="MBP2414672.1"/>
    </source>
</evidence>
<dbReference type="CDD" id="cd00293">
    <property type="entry name" value="USP-like"/>
    <property type="match status" value="1"/>
</dbReference>
<dbReference type="Pfam" id="PF00582">
    <property type="entry name" value="Usp"/>
    <property type="match status" value="1"/>
</dbReference>
<evidence type="ECO:0000256" key="1">
    <source>
        <dbReference type="ARBA" id="ARBA00008791"/>
    </source>
</evidence>
<dbReference type="EMBL" id="JAGIOI010000001">
    <property type="protein sequence ID" value="MBP2414672.1"/>
    <property type="molecule type" value="Genomic_DNA"/>
</dbReference>
<sequence length="142" mass="14086">MSEAASGVRIVVGVDGSAASVNALKEGARLASEMGGTVDAVAVWEKPTKIASYAAVGIGSFEEAAGKVLQDALFQAFGEDVPASVSARLIQGLPASALSSAAEGARMLVVGRRGHGGIMGLLLGSVSAAVVNQSPVPVLVVQ</sequence>
<reference evidence="3 4" key="1">
    <citation type="submission" date="2021-03" db="EMBL/GenBank/DDBJ databases">
        <title>Sequencing the genomes of 1000 actinobacteria strains.</title>
        <authorList>
            <person name="Klenk H.-P."/>
        </authorList>
    </citation>
    <scope>NUCLEOTIDE SEQUENCE [LARGE SCALE GENOMIC DNA]</scope>
    <source>
        <strain evidence="3 4">DSM 16005</strain>
    </source>
</reference>
<feature type="domain" description="UspA" evidence="2">
    <location>
        <begin position="9"/>
        <end position="141"/>
    </location>
</feature>
<evidence type="ECO:0000259" key="2">
    <source>
        <dbReference type="Pfam" id="PF00582"/>
    </source>
</evidence>
<evidence type="ECO:0000313" key="4">
    <source>
        <dbReference type="Proteomes" id="UP000711614"/>
    </source>
</evidence>
<gene>
    <name evidence="3" type="ORF">JOF48_003471</name>
</gene>
<dbReference type="Proteomes" id="UP000711614">
    <property type="component" value="Unassembled WGS sequence"/>
</dbReference>
<name>A0ABS4Z1S7_9MICC</name>
<comment type="caution">
    <text evidence="3">The sequence shown here is derived from an EMBL/GenBank/DDBJ whole genome shotgun (WGS) entry which is preliminary data.</text>
</comment>
<dbReference type="Gene3D" id="3.40.50.620">
    <property type="entry name" value="HUPs"/>
    <property type="match status" value="1"/>
</dbReference>
<proteinExistence type="inferred from homology"/>
<dbReference type="InterPro" id="IPR014729">
    <property type="entry name" value="Rossmann-like_a/b/a_fold"/>
</dbReference>
<dbReference type="PRINTS" id="PR01438">
    <property type="entry name" value="UNVRSLSTRESS"/>
</dbReference>
<dbReference type="PANTHER" id="PTHR46268:SF6">
    <property type="entry name" value="UNIVERSAL STRESS PROTEIN UP12"/>
    <property type="match status" value="1"/>
</dbReference>
<protein>
    <submittedName>
        <fullName evidence="3">Nucleotide-binding universal stress UspA family protein</fullName>
    </submittedName>
</protein>
<dbReference type="InterPro" id="IPR006015">
    <property type="entry name" value="Universal_stress_UspA"/>
</dbReference>
<comment type="similarity">
    <text evidence="1">Belongs to the universal stress protein A family.</text>
</comment>
<dbReference type="InterPro" id="IPR006016">
    <property type="entry name" value="UspA"/>
</dbReference>
<organism evidence="3 4">
    <name type="scientific">Arthrobacter stackebrandtii</name>
    <dbReference type="NCBI Taxonomy" id="272161"/>
    <lineage>
        <taxon>Bacteria</taxon>
        <taxon>Bacillati</taxon>
        <taxon>Actinomycetota</taxon>
        <taxon>Actinomycetes</taxon>
        <taxon>Micrococcales</taxon>
        <taxon>Micrococcaceae</taxon>
        <taxon>Arthrobacter</taxon>
    </lineage>
</organism>
<dbReference type="SUPFAM" id="SSF52402">
    <property type="entry name" value="Adenine nucleotide alpha hydrolases-like"/>
    <property type="match status" value="1"/>
</dbReference>
<dbReference type="PANTHER" id="PTHR46268">
    <property type="entry name" value="STRESS RESPONSE PROTEIN NHAX"/>
    <property type="match status" value="1"/>
</dbReference>
<accession>A0ABS4Z1S7</accession>